<dbReference type="STRING" id="52442.SAMN05421880_11369"/>
<dbReference type="PANTHER" id="PTHR23026">
    <property type="entry name" value="NADPH NITROREDUCTASE"/>
    <property type="match status" value="1"/>
</dbReference>
<name>A0A1I4Q2W8_9PROT</name>
<dbReference type="SUPFAM" id="SSF55469">
    <property type="entry name" value="FMN-dependent nitroreductase-like"/>
    <property type="match status" value="1"/>
</dbReference>
<dbReference type="EMBL" id="FOUF01000013">
    <property type="protein sequence ID" value="SFM33973.1"/>
    <property type="molecule type" value="Genomic_DNA"/>
</dbReference>
<sequence>MRNMHTEMTIFEVILARRSVRNFTSQAVGLDIIRILLEAAVHAPTVLHDEPWSFAIIRDKQQLKDISDSAKPMFIHELGKAGHATDHVTKPDFNIFHNANTLILICSEQTGPFIVANCWLAAENLMLAACAMKLGSCVIGAALTALNRSEIKHKLNIPDKFSVIVPIIVGYPDGDTPPSPRRKPFILTC</sequence>
<dbReference type="AlphaFoldDB" id="A0A1I4Q2W8"/>
<feature type="domain" description="Nitroreductase" evidence="1">
    <location>
        <begin position="14"/>
        <end position="171"/>
    </location>
</feature>
<dbReference type="Proteomes" id="UP000199561">
    <property type="component" value="Unassembled WGS sequence"/>
</dbReference>
<dbReference type="GO" id="GO:0016491">
    <property type="term" value="F:oxidoreductase activity"/>
    <property type="evidence" value="ECO:0007669"/>
    <property type="project" value="InterPro"/>
</dbReference>
<dbReference type="Pfam" id="PF00881">
    <property type="entry name" value="Nitroreductase"/>
    <property type="match status" value="1"/>
</dbReference>
<dbReference type="Gene3D" id="3.40.109.10">
    <property type="entry name" value="NADH Oxidase"/>
    <property type="match status" value="1"/>
</dbReference>
<accession>A0A1I4Q2W8</accession>
<evidence type="ECO:0000313" key="3">
    <source>
        <dbReference type="EMBL" id="SFM33973.1"/>
    </source>
</evidence>
<dbReference type="InterPro" id="IPR050627">
    <property type="entry name" value="Nitroreductase/BluB"/>
</dbReference>
<dbReference type="RefSeq" id="WP_204800277.1">
    <property type="nucleotide sequence ID" value="NZ_CAJNAP010000045.1"/>
</dbReference>
<evidence type="ECO:0000259" key="1">
    <source>
        <dbReference type="Pfam" id="PF00881"/>
    </source>
</evidence>
<evidence type="ECO:0000313" key="2">
    <source>
        <dbReference type="EMBL" id="CAE6514240.1"/>
    </source>
</evidence>
<dbReference type="InterPro" id="IPR000415">
    <property type="entry name" value="Nitroreductase-like"/>
</dbReference>
<dbReference type="InterPro" id="IPR029479">
    <property type="entry name" value="Nitroreductase"/>
</dbReference>
<dbReference type="PANTHER" id="PTHR23026:SF123">
    <property type="entry name" value="NAD(P)H NITROREDUCTASE RV3131-RELATED"/>
    <property type="match status" value="1"/>
</dbReference>
<proteinExistence type="predicted"/>
<dbReference type="Proteomes" id="UP000601736">
    <property type="component" value="Unassembled WGS sequence"/>
</dbReference>
<gene>
    <name evidence="2" type="ORF">NMYAN_50058</name>
    <name evidence="3" type="ORF">SAMN05421880_11369</name>
</gene>
<dbReference type="EMBL" id="CAJNAP010000045">
    <property type="protein sequence ID" value="CAE6514240.1"/>
    <property type="molecule type" value="Genomic_DNA"/>
</dbReference>
<protein>
    <submittedName>
        <fullName evidence="3">Nitroreductase</fullName>
    </submittedName>
</protein>
<reference evidence="3 4" key="1">
    <citation type="submission" date="2016-10" db="EMBL/GenBank/DDBJ databases">
        <authorList>
            <person name="de Groot N.N."/>
        </authorList>
    </citation>
    <scope>NUCLEOTIDE SEQUENCE [LARGE SCALE GENOMIC DNA]</scope>
    <source>
        <strain evidence="3 4">Nm146</strain>
    </source>
</reference>
<reference evidence="2" key="2">
    <citation type="submission" date="2021-02" db="EMBL/GenBank/DDBJ databases">
        <authorList>
            <person name="Han P."/>
        </authorList>
    </citation>
    <scope>NUCLEOTIDE SEQUENCE</scope>
    <source>
        <strain evidence="2">Nitrosomonas nitrosa 18-3D</strain>
    </source>
</reference>
<organism evidence="3 4">
    <name type="scientific">Nitrosomonas nitrosa</name>
    <dbReference type="NCBI Taxonomy" id="52442"/>
    <lineage>
        <taxon>Bacteria</taxon>
        <taxon>Pseudomonadati</taxon>
        <taxon>Pseudomonadota</taxon>
        <taxon>Betaproteobacteria</taxon>
        <taxon>Nitrosomonadales</taxon>
        <taxon>Nitrosomonadaceae</taxon>
        <taxon>Nitrosomonas</taxon>
    </lineage>
</organism>
<evidence type="ECO:0000313" key="4">
    <source>
        <dbReference type="Proteomes" id="UP000199561"/>
    </source>
</evidence>
<keyword evidence="4" id="KW-1185">Reference proteome</keyword>